<feature type="signal peptide" evidence="1">
    <location>
        <begin position="1"/>
        <end position="42"/>
    </location>
</feature>
<organism evidence="2 3">
    <name type="scientific">Paludibaculum fermentans</name>
    <dbReference type="NCBI Taxonomy" id="1473598"/>
    <lineage>
        <taxon>Bacteria</taxon>
        <taxon>Pseudomonadati</taxon>
        <taxon>Acidobacteriota</taxon>
        <taxon>Terriglobia</taxon>
        <taxon>Bryobacterales</taxon>
        <taxon>Bryobacteraceae</taxon>
        <taxon>Paludibaculum</taxon>
    </lineage>
</organism>
<protein>
    <submittedName>
        <fullName evidence="2">Uncharacterized protein</fullName>
    </submittedName>
</protein>
<dbReference type="KEGG" id="pfer:IRI77_35150"/>
<sequence length="967" mass="103970">MREKLTDDIWSRMTAAPGNRSRLRMYALASFCLAMSSTVGFAADSQLAAKKSKDSVIAAPTAGQRLSGKMHVWINIPDDQSTRFEVKLNGKDISDAFTLKRRKSSAPNGRTRTVQSDALTAHDGMRTGRNLLTARVLMAGKAPKREQLYFEWSQQPLLGATSVSAVQYPPAVGFVVPGPTKGGPVVKIGADGIQTSNCDSALQVLVLDRSELTQKDYQCFDESASLKTYLAARSNAELVVVTTMEGRTAPAGLNTSAIGGNDYSATPATLSPSGYMIIGAGQTKAGQATENYYVETTAAAPFQYAPYLTGILLHDNNNYYAFHPSEMATFTVSPNDPSRSKSVVQINDQVYTNPHQSYGAGGFWLLTLDRFGLQPIDSNWSGGSVCVYGGKLNDGTCGQFYPTGSNDTSVAYPAMTALATALTGANQSPRNLLVLTTVGTPLVYLPNKELGQAVAQLGASEYVLQKVISESVQNTYTLISSSDDDFSQGLTGKAIFSTSVYSQQKQTGYVRGLLRRDRKSLFSPGTYAHESAEQVAQGKGRVFELEPLLWSQPVAWPLTDTPGHIAAYQQLSYQVINNVLTNPSGDHLYDVRYYYFGSQATKFGEYKLDKNEYPYPANANGFSQAEWTDALGQIGTELGYLGQVQSFLGPDWVGGIMSAGTTPMVLSMFQAAGDLAETELSASQAQVRVDTSAILNLAISGLELLGDFYDPASVLGDALTLASQTSAFGDDSQSLPGAEYAAIAEATALAGKAETFAVNVENGYNMMVQAIYCDWGKLSYIGQQVADTSSPWYQTSKTISPNLVAAFDTAAKKSTYLQALPTLIYKDAWLYQQATSPSQVGSWKLMECNNKTGKCEYKCTSYYATRSIPANVTRTYGTLNDSTTGDNTIHDLYVLSQPIKSQGSDYVSQVYPSDALMTLLTGSGPGDFNLSLDSLLSSSSLLKNQAGPVYSNVASACYNIGGTKFVP</sequence>
<name>A0A7S7NQH2_PALFE</name>
<evidence type="ECO:0000256" key="1">
    <source>
        <dbReference type="SAM" id="SignalP"/>
    </source>
</evidence>
<gene>
    <name evidence="2" type="ORF">IRI77_35150</name>
</gene>
<evidence type="ECO:0000313" key="2">
    <source>
        <dbReference type="EMBL" id="QOY87916.1"/>
    </source>
</evidence>
<dbReference type="Proteomes" id="UP000593892">
    <property type="component" value="Chromosome"/>
</dbReference>
<keyword evidence="1" id="KW-0732">Signal</keyword>
<reference evidence="2 3" key="1">
    <citation type="submission" date="2020-10" db="EMBL/GenBank/DDBJ databases">
        <title>Complete genome sequence of Paludibaculum fermentans P105T, a facultatively anaerobic acidobacterium capable of dissimilatory Fe(III) reduction.</title>
        <authorList>
            <person name="Dedysh S.N."/>
            <person name="Beletsky A.V."/>
            <person name="Kulichevskaya I.S."/>
            <person name="Mardanov A.V."/>
            <person name="Ravin N.V."/>
        </authorList>
    </citation>
    <scope>NUCLEOTIDE SEQUENCE [LARGE SCALE GENOMIC DNA]</scope>
    <source>
        <strain evidence="2 3">P105</strain>
    </source>
</reference>
<dbReference type="AlphaFoldDB" id="A0A7S7NQH2"/>
<dbReference type="EMBL" id="CP063849">
    <property type="protein sequence ID" value="QOY87916.1"/>
    <property type="molecule type" value="Genomic_DNA"/>
</dbReference>
<accession>A0A7S7NQH2</accession>
<keyword evidence="3" id="KW-1185">Reference proteome</keyword>
<evidence type="ECO:0000313" key="3">
    <source>
        <dbReference type="Proteomes" id="UP000593892"/>
    </source>
</evidence>
<feature type="chain" id="PRO_5032731594" evidence="1">
    <location>
        <begin position="43"/>
        <end position="967"/>
    </location>
</feature>
<dbReference type="RefSeq" id="WP_194449583.1">
    <property type="nucleotide sequence ID" value="NZ_CP063849.1"/>
</dbReference>
<proteinExistence type="predicted"/>